<evidence type="ECO:0000313" key="6">
    <source>
        <dbReference type="EMBL" id="ONL95182.1"/>
    </source>
</evidence>
<evidence type="ECO:0000256" key="5">
    <source>
        <dbReference type="SAM" id="MobiDB-lite"/>
    </source>
</evidence>
<dbReference type="InterPro" id="IPR001611">
    <property type="entry name" value="Leu-rich_rpt"/>
</dbReference>
<dbReference type="SMART" id="SM00365">
    <property type="entry name" value="LRR_SD22"/>
    <property type="match status" value="4"/>
</dbReference>
<dbReference type="InterPro" id="IPR025875">
    <property type="entry name" value="Leu-rich_rpt_4"/>
</dbReference>
<dbReference type="RefSeq" id="NP_001339006.1">
    <property type="nucleotide sequence ID" value="NM_001352077.1"/>
</dbReference>
<evidence type="ECO:0000256" key="3">
    <source>
        <dbReference type="ARBA" id="ARBA00022614"/>
    </source>
</evidence>
<dbReference type="EMBL" id="CM007647">
    <property type="protein sequence ID" value="ONL95182.1"/>
    <property type="molecule type" value="Genomic_DNA"/>
</dbReference>
<evidence type="ECO:0000256" key="4">
    <source>
        <dbReference type="ARBA" id="ARBA00022737"/>
    </source>
</evidence>
<dbReference type="Gramene" id="Zm00001eb008950_T001">
    <property type="protein sequence ID" value="Zm00001eb008950_P001"/>
    <property type="gene ID" value="Zm00001eb008950"/>
</dbReference>
<keyword evidence="2" id="KW-0963">Cytoplasm</keyword>
<evidence type="ECO:0000256" key="2">
    <source>
        <dbReference type="ARBA" id="ARBA00022490"/>
    </source>
</evidence>
<dbReference type="SMR" id="A0A1D6JTI9"/>
<dbReference type="GO" id="GO:0005737">
    <property type="term" value="C:cytoplasm"/>
    <property type="evidence" value="ECO:0000318"/>
    <property type="project" value="GO_Central"/>
</dbReference>
<dbReference type="STRING" id="4577.A0A1D6JTI9"/>
<dbReference type="Pfam" id="PF12799">
    <property type="entry name" value="LRR_4"/>
    <property type="match status" value="1"/>
</dbReference>
<protein>
    <submittedName>
        <fullName evidence="6">Outer arm dynein light chain 1 protein</fullName>
    </submittedName>
</protein>
<evidence type="ECO:0000313" key="7">
    <source>
        <dbReference type="EnsemblPlants" id="Zm00001eb008950_P001"/>
    </source>
</evidence>
<organism evidence="6">
    <name type="scientific">Zea mays</name>
    <name type="common">Maize</name>
    <dbReference type="NCBI Taxonomy" id="4577"/>
    <lineage>
        <taxon>Eukaryota</taxon>
        <taxon>Viridiplantae</taxon>
        <taxon>Streptophyta</taxon>
        <taxon>Embryophyta</taxon>
        <taxon>Tracheophyta</taxon>
        <taxon>Spermatophyta</taxon>
        <taxon>Magnoliopsida</taxon>
        <taxon>Liliopsida</taxon>
        <taxon>Poales</taxon>
        <taxon>Poaceae</taxon>
        <taxon>PACMAD clade</taxon>
        <taxon>Panicoideae</taxon>
        <taxon>Andropogonodae</taxon>
        <taxon>Andropogoneae</taxon>
        <taxon>Tripsacinae</taxon>
        <taxon>Zea</taxon>
    </lineage>
</organism>
<comment type="subcellular location">
    <subcellularLocation>
        <location evidence="1">Cytoplasm</location>
    </subcellularLocation>
</comment>
<dbReference type="FunFam" id="3.80.10.10:FF:000502">
    <property type="entry name" value="Predicted protein"/>
    <property type="match status" value="1"/>
</dbReference>
<dbReference type="SUPFAM" id="SSF52058">
    <property type="entry name" value="L domain-like"/>
    <property type="match status" value="1"/>
</dbReference>
<keyword evidence="9" id="KW-1267">Proteomics identification</keyword>
<dbReference type="GeneID" id="103632861"/>
<dbReference type="ExpressionAtlas" id="A0A1D6JTI9">
    <property type="expression patterns" value="baseline and differential"/>
</dbReference>
<reference evidence="7" key="2">
    <citation type="submission" date="2019-07" db="EMBL/GenBank/DDBJ databases">
        <authorList>
            <person name="Seetharam A."/>
            <person name="Woodhouse M."/>
            <person name="Cannon E."/>
        </authorList>
    </citation>
    <scope>NUCLEOTIDE SEQUENCE [LARGE SCALE GENOMIC DNA]</scope>
    <source>
        <strain evidence="7">cv. B73</strain>
    </source>
</reference>
<reference evidence="7" key="3">
    <citation type="submission" date="2021-05" db="UniProtKB">
        <authorList>
            <consortium name="EnsemblPlants"/>
        </authorList>
    </citation>
    <scope>IDENTIFICATION</scope>
    <source>
        <strain evidence="7">cv. B73</strain>
    </source>
</reference>
<dbReference type="InterPro" id="IPR032675">
    <property type="entry name" value="LRR_dom_sf"/>
</dbReference>
<accession>A0A1D6JTI9</accession>
<dbReference type="Proteomes" id="UP000007305">
    <property type="component" value="Chromosome 1"/>
</dbReference>
<feature type="compositionally biased region" description="Polar residues" evidence="5">
    <location>
        <begin position="555"/>
        <end position="576"/>
    </location>
</feature>
<dbReference type="EnsemblPlants" id="Zm00001eb008950_T001">
    <property type="protein sequence ID" value="Zm00001eb008950_P001"/>
    <property type="gene ID" value="Zm00001eb008950"/>
</dbReference>
<dbReference type="IntAct" id="A0A1D6JTI9">
    <property type="interactions" value="29"/>
</dbReference>
<evidence type="ECO:0000313" key="8">
    <source>
        <dbReference type="Proteomes" id="UP000007305"/>
    </source>
</evidence>
<dbReference type="FunFam" id="3.80.10.10:FF:000801">
    <property type="entry name" value="Outer arm dynein light chain 1"/>
    <property type="match status" value="1"/>
</dbReference>
<dbReference type="PaxDb" id="4577-GRMZM2G411653_P01"/>
<keyword evidence="3" id="KW-0433">Leucine-rich repeat</keyword>
<feature type="region of interest" description="Disordered" evidence="5">
    <location>
        <begin position="555"/>
        <end position="595"/>
    </location>
</feature>
<dbReference type="PANTHER" id="PTHR15454:SF69">
    <property type="entry name" value="SERINE_THREONINE-PROTEIN KINASE 11-INTERACTING PROTEIN"/>
    <property type="match status" value="1"/>
</dbReference>
<dbReference type="PROSITE" id="PS51450">
    <property type="entry name" value="LRR"/>
    <property type="match status" value="1"/>
</dbReference>
<gene>
    <name evidence="7" type="primary">LOC103632861</name>
    <name evidence="6" type="ORF">ZEAMMB73_Zm00001d028244</name>
</gene>
<dbReference type="PANTHER" id="PTHR15454">
    <property type="entry name" value="NISCHARIN RELATED"/>
    <property type="match status" value="1"/>
</dbReference>
<evidence type="ECO:0000256" key="1">
    <source>
        <dbReference type="ARBA" id="ARBA00004496"/>
    </source>
</evidence>
<reference evidence="6 8" key="1">
    <citation type="submission" date="2015-12" db="EMBL/GenBank/DDBJ databases">
        <title>Update maize B73 reference genome by single molecule sequencing technologies.</title>
        <authorList>
            <consortium name="Maize Genome Sequencing Project"/>
            <person name="Ware D."/>
        </authorList>
    </citation>
    <scope>NUCLEOTIDE SEQUENCE [LARGE SCALE GENOMIC DNA]</scope>
    <source>
        <strain evidence="8">cv. B73</strain>
        <tissue evidence="6">Seedling</tissue>
    </source>
</reference>
<proteinExistence type="evidence at protein level"/>
<keyword evidence="4" id="KW-0677">Repeat</keyword>
<dbReference type="AlphaFoldDB" id="A0A1D6JTI9"/>
<dbReference type="eggNOG" id="KOG1859">
    <property type="taxonomic scope" value="Eukaryota"/>
</dbReference>
<dbReference type="Gene3D" id="3.80.10.10">
    <property type="entry name" value="Ribonuclease Inhibitor"/>
    <property type="match status" value="1"/>
</dbReference>
<sequence>MGTPRAGSPASPVTGDHYLDLLVRFVARNAGALLDGTVTLRLHPVGLHYVASRLEALRELEAVGAGAPVDYLRAYVADLGDHRALEQLRRILRLLTSLKVVAPGPRRDPAPLSILPFARLRVLELRGCDLSTSAARGLLELRHTLEKLVCFNSTDALRHVFASRIMDIKDSPVWSKLSYVSCASNGVVLMDESLQLLPATETLDLSRNKFAKVDNLQKCTKLRNLDLGFNHLRSISSLSEVSSRIVKLVVRNNALTTVNGIENLKSLMGLDLSYNIISIFSELEILGTLPLLQNLWLEGNPICCARWYRAHVFSFFRNPENLKLDDKGMNTQEYWEKQVLFACRQNQPAGYGFYFPAIDDHEDEDILNLKMRKFSRLVSIVEEERNLCDGVEQQSTHCDSDSSKKDETAAVDHDLIIASLINTAEMLKKEKSSNWLCEFKEWMDDNTEKTEGDNLSVGLTNGNGKYIKQKKRQKAHKETSNNMSDLVQVSEGGSSSNLLESDSSFTDNAFSGSNGVIKQSSNELNFDQDHLKMHLNSFQRPPPLELVATSQTDPFSELENGSRNMLANGTPSNTMSKLIESSPPHTYSSPQSPPQYKEDILHRRLFMEEEFLQISGHLHSIGSLGSGSSCSDGSSSDFGSCNSEDDYEEIQTKMELSLNGQMVLFPSVNGDDHEANNNLEHFSGENTLSDHPEEGEPSCSDHREFDIEEFHNSNQRNGHLGHYLGHLIGQKGKEKFKWRVFPFKNHNGTKLENPKMNDDQVAEHVLVEGNGQLTCNPSKSTHKEGSKSHSSNILHKNNSSVCTINTGEHNTLEDFFNLEIADKDGFETCEQVACCAHMFQDSSGLVQREVALLRSSQNKLYLLLLDMVFDGQEIMPRILGSYSLQSLEKVSIGLGLQALRVHMSDDTTHLFITRTSKEAQDVLWLLSVTNFPKLNHKIHFQSWENIQVKLFEKCIIRRTANTGIFLYSMLMFWRNDVEEDSLFIRSIFVIEGSILVCIEDLDQFGGIPYDSNPPYFSLDASCSISNIREVVMDQRNNKCLTLILDNGRPGEFHNSIQNPQNKQSEEIGTVHTWKLKWFSEEASLKFISVIKALSSTAAISSLHVKCIS</sequence>
<keyword evidence="8" id="KW-1185">Reference proteome</keyword>
<evidence type="ECO:0007829" key="9">
    <source>
        <dbReference type="PeptideAtlas" id="A0A1D6JTI9"/>
    </source>
</evidence>
<name>A0A1D6JTI9_MAIZE</name>
<dbReference type="OrthoDB" id="7451790at2759"/>